<reference evidence="1 2" key="1">
    <citation type="journal article" date="2018" name="Front. Plant Sci.">
        <title>Red Clover (Trifolium pratense) and Zigzag Clover (T. medium) - A Picture of Genomic Similarities and Differences.</title>
        <authorList>
            <person name="Dluhosova J."/>
            <person name="Istvanek J."/>
            <person name="Nedelnik J."/>
            <person name="Repkova J."/>
        </authorList>
    </citation>
    <scope>NUCLEOTIDE SEQUENCE [LARGE SCALE GENOMIC DNA]</scope>
    <source>
        <strain evidence="2">cv. 10/8</strain>
        <tissue evidence="1">Leaf</tissue>
    </source>
</reference>
<keyword evidence="1" id="KW-0808">Transferase</keyword>
<keyword evidence="1" id="KW-0418">Kinase</keyword>
<evidence type="ECO:0000313" key="1">
    <source>
        <dbReference type="EMBL" id="MCI57072.1"/>
    </source>
</evidence>
<accession>A0A392T8D0</accession>
<dbReference type="Proteomes" id="UP000265520">
    <property type="component" value="Unassembled WGS sequence"/>
</dbReference>
<dbReference type="GO" id="GO:0016301">
    <property type="term" value="F:kinase activity"/>
    <property type="evidence" value="ECO:0007669"/>
    <property type="project" value="UniProtKB-KW"/>
</dbReference>
<dbReference type="EMBL" id="LXQA010522990">
    <property type="protein sequence ID" value="MCI57072.1"/>
    <property type="molecule type" value="Genomic_DNA"/>
</dbReference>
<proteinExistence type="predicted"/>
<organism evidence="1 2">
    <name type="scientific">Trifolium medium</name>
    <dbReference type="NCBI Taxonomy" id="97028"/>
    <lineage>
        <taxon>Eukaryota</taxon>
        <taxon>Viridiplantae</taxon>
        <taxon>Streptophyta</taxon>
        <taxon>Embryophyta</taxon>
        <taxon>Tracheophyta</taxon>
        <taxon>Spermatophyta</taxon>
        <taxon>Magnoliopsida</taxon>
        <taxon>eudicotyledons</taxon>
        <taxon>Gunneridae</taxon>
        <taxon>Pentapetalae</taxon>
        <taxon>rosids</taxon>
        <taxon>fabids</taxon>
        <taxon>Fabales</taxon>
        <taxon>Fabaceae</taxon>
        <taxon>Papilionoideae</taxon>
        <taxon>50 kb inversion clade</taxon>
        <taxon>NPAAA clade</taxon>
        <taxon>Hologalegina</taxon>
        <taxon>IRL clade</taxon>
        <taxon>Trifolieae</taxon>
        <taxon>Trifolium</taxon>
    </lineage>
</organism>
<comment type="caution">
    <text evidence="1">The sequence shown here is derived from an EMBL/GenBank/DDBJ whole genome shotgun (WGS) entry which is preliminary data.</text>
</comment>
<name>A0A392T8D0_9FABA</name>
<sequence>MVIQKFTKEIKDNIMHSMYRRPRQKETTYIGWKRPHIGWVKLNSDGAWKGA</sequence>
<keyword evidence="2" id="KW-1185">Reference proteome</keyword>
<dbReference type="AlphaFoldDB" id="A0A392T8D0"/>
<protein>
    <submittedName>
        <fullName evidence="1">Receptor-like kinase</fullName>
    </submittedName>
</protein>
<evidence type="ECO:0000313" key="2">
    <source>
        <dbReference type="Proteomes" id="UP000265520"/>
    </source>
</evidence>
<feature type="non-terminal residue" evidence="1">
    <location>
        <position position="51"/>
    </location>
</feature>
<keyword evidence="1" id="KW-0675">Receptor</keyword>